<feature type="domain" description="Histidine kinase" evidence="10">
    <location>
        <begin position="550"/>
        <end position="744"/>
    </location>
</feature>
<dbReference type="SUPFAM" id="SSF55874">
    <property type="entry name" value="ATPase domain of HSP90 chaperone/DNA topoisomerase II/histidine kinase"/>
    <property type="match status" value="1"/>
</dbReference>
<dbReference type="Gene3D" id="3.30.565.10">
    <property type="entry name" value="Histidine kinase-like ATPase, C-terminal domain"/>
    <property type="match status" value="1"/>
</dbReference>
<evidence type="ECO:0000256" key="6">
    <source>
        <dbReference type="ARBA" id="ARBA00022777"/>
    </source>
</evidence>
<dbReference type="Gene3D" id="1.25.40.10">
    <property type="entry name" value="Tetratricopeptide repeat domain"/>
    <property type="match status" value="1"/>
</dbReference>
<dbReference type="GO" id="GO:0016301">
    <property type="term" value="F:kinase activity"/>
    <property type="evidence" value="ECO:0007669"/>
    <property type="project" value="UniProtKB-KW"/>
</dbReference>
<comment type="catalytic activity">
    <reaction evidence="1">
        <text>ATP + protein L-histidine = ADP + protein N-phospho-L-histidine.</text>
        <dbReference type="EC" id="2.7.13.3"/>
    </reaction>
</comment>
<feature type="transmembrane region" description="Helical" evidence="9">
    <location>
        <begin position="497"/>
        <end position="517"/>
    </location>
</feature>
<dbReference type="InterPro" id="IPR003594">
    <property type="entry name" value="HATPase_dom"/>
</dbReference>
<dbReference type="Gene3D" id="3.30.450.20">
    <property type="entry name" value="PAS domain"/>
    <property type="match status" value="1"/>
</dbReference>
<evidence type="ECO:0000256" key="2">
    <source>
        <dbReference type="ARBA" id="ARBA00012438"/>
    </source>
</evidence>
<dbReference type="InterPro" id="IPR005467">
    <property type="entry name" value="His_kinase_dom"/>
</dbReference>
<evidence type="ECO:0000256" key="4">
    <source>
        <dbReference type="ARBA" id="ARBA00022679"/>
    </source>
</evidence>
<dbReference type="Pfam" id="PF02518">
    <property type="entry name" value="HATPase_c"/>
    <property type="match status" value="1"/>
</dbReference>
<gene>
    <name evidence="11" type="ORF">Q0590_25790</name>
</gene>
<evidence type="ECO:0000256" key="1">
    <source>
        <dbReference type="ARBA" id="ARBA00000085"/>
    </source>
</evidence>
<evidence type="ECO:0000256" key="9">
    <source>
        <dbReference type="SAM" id="Phobius"/>
    </source>
</evidence>
<keyword evidence="3" id="KW-0597">Phosphoprotein</keyword>
<dbReference type="RefSeq" id="WP_302040519.1">
    <property type="nucleotide sequence ID" value="NZ_JAUKPO010000021.1"/>
</dbReference>
<keyword evidence="12" id="KW-1185">Reference proteome</keyword>
<keyword evidence="5" id="KW-0547">Nucleotide-binding</keyword>
<dbReference type="Proteomes" id="UP001168528">
    <property type="component" value="Unassembled WGS sequence"/>
</dbReference>
<dbReference type="InterPro" id="IPR036890">
    <property type="entry name" value="HATPase_C_sf"/>
</dbReference>
<keyword evidence="7" id="KW-0067">ATP-binding</keyword>
<keyword evidence="6 11" id="KW-0418">Kinase</keyword>
<evidence type="ECO:0000256" key="3">
    <source>
        <dbReference type="ARBA" id="ARBA00022553"/>
    </source>
</evidence>
<keyword evidence="4" id="KW-0808">Transferase</keyword>
<evidence type="ECO:0000259" key="10">
    <source>
        <dbReference type="PROSITE" id="PS50109"/>
    </source>
</evidence>
<dbReference type="PANTHER" id="PTHR41523:SF8">
    <property type="entry name" value="ETHYLENE RESPONSE SENSOR PROTEIN"/>
    <property type="match status" value="1"/>
</dbReference>
<dbReference type="InterPro" id="IPR011495">
    <property type="entry name" value="Sig_transdc_His_kin_sub2_dim/P"/>
</dbReference>
<dbReference type="InterPro" id="IPR019734">
    <property type="entry name" value="TPR_rpt"/>
</dbReference>
<dbReference type="EC" id="2.7.13.3" evidence="2"/>
<organism evidence="11 12">
    <name type="scientific">Rhodocytophaga aerolata</name>
    <dbReference type="NCBI Taxonomy" id="455078"/>
    <lineage>
        <taxon>Bacteria</taxon>
        <taxon>Pseudomonadati</taxon>
        <taxon>Bacteroidota</taxon>
        <taxon>Cytophagia</taxon>
        <taxon>Cytophagales</taxon>
        <taxon>Rhodocytophagaceae</taxon>
        <taxon>Rhodocytophaga</taxon>
    </lineage>
</organism>
<sequence length="763" mass="87575">MKRPGIIILLLFVIHCYCYAQDITLKEAEQAKLLLKTSKQDTNRITLLYKVGRFSIEKPGENKTDLDSAFIYIQEAERLSKKLSFQKGIAYAYLLYAMAYREKGEQQAGKELANKAISYSKKHNLKSVLGESLLEYAYYFDHYNAEQSLEKINLTRRAAISFQQDGNIEKQAYSLKQLGDLLAINDSIPQAILVLKKSLSLYQSINYTRLHGVYDLIGVLYAYIGDHQTGLEYGLLAEKTAQLVKDTTIQLCTIYNRIGLTYSGLNDDKRACQYFLKAYAVAEKYKDIKSIYLIQSNIIRSYITLGRTDEALDLIRQTINRYPQPEHKPIQLNINKLYLAIYMAKKDYIEAQKFCDKTLDLVKEPGVDQRANHSTYGNAIELFLITQQYSKAEHYLKVHKELIKKDAAPLPMSRNYLQWFKLDSARGNYISAIDHYQHYRLIEDSLYNLNKTKQIEALTLEYETAKKDQDIKLKEQSIDLLTKRTQVQQSEIQQSKIILTTTLVSILLLGTIIGLLYNQYRIKQKTNKQLQQLLSEKEHLLTEKEWLLKEVHHRVKNNLQTVLSLLESQAHNLSNDALIAIRESQNRVYAMSLIHKKLYQATDVASINIEEYLKELIQHLRESFSDDYHISFNQSYEPILLDVSQAVPIGLIVNEAVTNAFKYAFSKQKINNTIWVECKTSENNEVILTIADNGRGLPTDFYAKKSNEGLGLKLIRGLTDDLEGKLEIRSENGLTICISFKATPTLNEAVDKYAILSDSAIAL</sequence>
<dbReference type="Pfam" id="PF07568">
    <property type="entry name" value="HisKA_2"/>
    <property type="match status" value="1"/>
</dbReference>
<dbReference type="PROSITE" id="PS50109">
    <property type="entry name" value="HIS_KIN"/>
    <property type="match status" value="1"/>
</dbReference>
<comment type="caution">
    <text evidence="11">The sequence shown here is derived from an EMBL/GenBank/DDBJ whole genome shotgun (WGS) entry which is preliminary data.</text>
</comment>
<dbReference type="SMART" id="SM00028">
    <property type="entry name" value="TPR"/>
    <property type="match status" value="4"/>
</dbReference>
<dbReference type="InterPro" id="IPR011990">
    <property type="entry name" value="TPR-like_helical_dom_sf"/>
</dbReference>
<dbReference type="SMART" id="SM00387">
    <property type="entry name" value="HATPase_c"/>
    <property type="match status" value="1"/>
</dbReference>
<reference evidence="11" key="1">
    <citation type="submission" date="2023-07" db="EMBL/GenBank/DDBJ databases">
        <title>The genome sequence of Rhodocytophaga aerolata KACC 12507.</title>
        <authorList>
            <person name="Zhang X."/>
        </authorList>
    </citation>
    <scope>NUCLEOTIDE SEQUENCE</scope>
    <source>
        <strain evidence="11">KACC 12507</strain>
    </source>
</reference>
<keyword evidence="9" id="KW-1133">Transmembrane helix</keyword>
<keyword evidence="8" id="KW-0175">Coiled coil</keyword>
<evidence type="ECO:0000256" key="5">
    <source>
        <dbReference type="ARBA" id="ARBA00022741"/>
    </source>
</evidence>
<evidence type="ECO:0000256" key="7">
    <source>
        <dbReference type="ARBA" id="ARBA00022840"/>
    </source>
</evidence>
<accession>A0ABT8RC92</accession>
<keyword evidence="9" id="KW-0812">Transmembrane</keyword>
<dbReference type="PANTHER" id="PTHR41523">
    <property type="entry name" value="TWO-COMPONENT SYSTEM SENSOR PROTEIN"/>
    <property type="match status" value="1"/>
</dbReference>
<dbReference type="SUPFAM" id="SSF48452">
    <property type="entry name" value="TPR-like"/>
    <property type="match status" value="2"/>
</dbReference>
<evidence type="ECO:0000313" key="11">
    <source>
        <dbReference type="EMBL" id="MDO1449716.1"/>
    </source>
</evidence>
<feature type="coiled-coil region" evidence="8">
    <location>
        <begin position="523"/>
        <end position="576"/>
    </location>
</feature>
<proteinExistence type="predicted"/>
<name>A0ABT8RC92_9BACT</name>
<protein>
    <recommendedName>
        <fullName evidence="2">histidine kinase</fullName>
        <ecNumber evidence="2">2.7.13.3</ecNumber>
    </recommendedName>
</protein>
<evidence type="ECO:0000313" key="12">
    <source>
        <dbReference type="Proteomes" id="UP001168528"/>
    </source>
</evidence>
<dbReference type="EMBL" id="JAUKPO010000021">
    <property type="protein sequence ID" value="MDO1449716.1"/>
    <property type="molecule type" value="Genomic_DNA"/>
</dbReference>
<keyword evidence="9" id="KW-0472">Membrane</keyword>
<evidence type="ECO:0000256" key="8">
    <source>
        <dbReference type="SAM" id="Coils"/>
    </source>
</evidence>